<dbReference type="InterPro" id="IPR021109">
    <property type="entry name" value="Peptidase_aspartic_dom_sf"/>
</dbReference>
<evidence type="ECO:0008006" key="3">
    <source>
        <dbReference type="Google" id="ProtNLM"/>
    </source>
</evidence>
<reference evidence="1 2" key="1">
    <citation type="submission" date="2024-01" db="EMBL/GenBank/DDBJ databases">
        <title>The complete chloroplast genome sequence of Lithospermum erythrorhizon: insights into the phylogenetic relationship among Boraginaceae species and the maternal lineages of purple gromwells.</title>
        <authorList>
            <person name="Okada T."/>
            <person name="Watanabe K."/>
        </authorList>
    </citation>
    <scope>NUCLEOTIDE SEQUENCE [LARGE SCALE GENOMIC DNA]</scope>
</reference>
<protein>
    <recommendedName>
        <fullName evidence="3">Peptidase A2 domain-containing protein</fullName>
    </recommendedName>
</protein>
<dbReference type="PANTHER" id="PTHR33240">
    <property type="entry name" value="OS08G0508500 PROTEIN"/>
    <property type="match status" value="1"/>
</dbReference>
<dbReference type="Gene3D" id="2.40.70.10">
    <property type="entry name" value="Acid Proteases"/>
    <property type="match status" value="1"/>
</dbReference>
<evidence type="ECO:0000313" key="2">
    <source>
        <dbReference type="Proteomes" id="UP001454036"/>
    </source>
</evidence>
<evidence type="ECO:0000313" key="1">
    <source>
        <dbReference type="EMBL" id="GAA0159601.1"/>
    </source>
</evidence>
<organism evidence="1 2">
    <name type="scientific">Lithospermum erythrorhizon</name>
    <name type="common">Purple gromwell</name>
    <name type="synonym">Lithospermum officinale var. erythrorhizon</name>
    <dbReference type="NCBI Taxonomy" id="34254"/>
    <lineage>
        <taxon>Eukaryota</taxon>
        <taxon>Viridiplantae</taxon>
        <taxon>Streptophyta</taxon>
        <taxon>Embryophyta</taxon>
        <taxon>Tracheophyta</taxon>
        <taxon>Spermatophyta</taxon>
        <taxon>Magnoliopsida</taxon>
        <taxon>eudicotyledons</taxon>
        <taxon>Gunneridae</taxon>
        <taxon>Pentapetalae</taxon>
        <taxon>asterids</taxon>
        <taxon>lamiids</taxon>
        <taxon>Boraginales</taxon>
        <taxon>Boraginaceae</taxon>
        <taxon>Boraginoideae</taxon>
        <taxon>Lithospermeae</taxon>
        <taxon>Lithospermum</taxon>
    </lineage>
</organism>
<proteinExistence type="predicted"/>
<accession>A0AAV3Q8U0</accession>
<sequence length="108" mass="11797">MLVDTGSSVDILYLRAYDKPGLARKHLKQVATPLIGFTGHSIHPMGIADLDVMVGKGSRIVTVRAYFTVVDIADASYNSLIGRPPLTALRAIVSHLHLKMKFPMPWGV</sequence>
<comment type="caution">
    <text evidence="1">The sequence shown here is derived from an EMBL/GenBank/DDBJ whole genome shotgun (WGS) entry which is preliminary data.</text>
</comment>
<dbReference type="AlphaFoldDB" id="A0AAV3Q8U0"/>
<dbReference type="EMBL" id="BAABME010003642">
    <property type="protein sequence ID" value="GAA0159601.1"/>
    <property type="molecule type" value="Genomic_DNA"/>
</dbReference>
<dbReference type="PANTHER" id="PTHR33240:SF15">
    <property type="entry name" value="GAG-PRO-LIKE PROTEIN"/>
    <property type="match status" value="1"/>
</dbReference>
<dbReference type="SUPFAM" id="SSF50630">
    <property type="entry name" value="Acid proteases"/>
    <property type="match status" value="1"/>
</dbReference>
<dbReference type="CDD" id="cd00303">
    <property type="entry name" value="retropepsin_like"/>
    <property type="match status" value="1"/>
</dbReference>
<keyword evidence="2" id="KW-1185">Reference proteome</keyword>
<gene>
    <name evidence="1" type="ORF">LIER_16339</name>
</gene>
<dbReference type="Proteomes" id="UP001454036">
    <property type="component" value="Unassembled WGS sequence"/>
</dbReference>
<name>A0AAV3Q8U0_LITER</name>